<comment type="caution">
    <text evidence="1">The sequence shown here is derived from an EMBL/GenBank/DDBJ whole genome shotgun (WGS) entry which is preliminary data.</text>
</comment>
<reference evidence="1" key="1">
    <citation type="journal article" date="2014" name="Front. Microbiol.">
        <title>High frequency of phylogenetically diverse reductive dehalogenase-homologous genes in deep subseafloor sedimentary metagenomes.</title>
        <authorList>
            <person name="Kawai M."/>
            <person name="Futagami T."/>
            <person name="Toyoda A."/>
            <person name="Takaki Y."/>
            <person name="Nishi S."/>
            <person name="Hori S."/>
            <person name="Arai W."/>
            <person name="Tsubouchi T."/>
            <person name="Morono Y."/>
            <person name="Uchiyama I."/>
            <person name="Ito T."/>
            <person name="Fujiyama A."/>
            <person name="Inagaki F."/>
            <person name="Takami H."/>
        </authorList>
    </citation>
    <scope>NUCLEOTIDE SEQUENCE</scope>
    <source>
        <strain evidence="1">Expedition CK06-06</strain>
    </source>
</reference>
<dbReference type="AlphaFoldDB" id="X1CBS1"/>
<accession>X1CBS1</accession>
<proteinExistence type="predicted"/>
<evidence type="ECO:0000313" key="1">
    <source>
        <dbReference type="EMBL" id="GAH05661.1"/>
    </source>
</evidence>
<dbReference type="EMBL" id="BART01037115">
    <property type="protein sequence ID" value="GAH05661.1"/>
    <property type="molecule type" value="Genomic_DNA"/>
</dbReference>
<gene>
    <name evidence="1" type="ORF">S01H4_62263</name>
</gene>
<sequence length="130" mass="14858">YSPNLFNGLLNNLKDVHEGYGRLNIQAGIDALTEEIEINESINYELTSSELNPLENHVFARKVHLLENTQYIFNLSNIDDNADLDLFLYANESNLFGEPLLLQAAQKWYGDSDFFYFTPKHNPILATTCV</sequence>
<organism evidence="1">
    <name type="scientific">marine sediment metagenome</name>
    <dbReference type="NCBI Taxonomy" id="412755"/>
    <lineage>
        <taxon>unclassified sequences</taxon>
        <taxon>metagenomes</taxon>
        <taxon>ecological metagenomes</taxon>
    </lineage>
</organism>
<feature type="non-terminal residue" evidence="1">
    <location>
        <position position="1"/>
    </location>
</feature>
<protein>
    <submittedName>
        <fullName evidence="1">Uncharacterized protein</fullName>
    </submittedName>
</protein>
<name>X1CBS1_9ZZZZ</name>